<dbReference type="KEGG" id="kmn:HW532_15175"/>
<keyword evidence="5 6" id="KW-0663">Pyridoxal phosphate</keyword>
<dbReference type="PANTHER" id="PTHR43094:SF1">
    <property type="entry name" value="AMINOTRANSFERASE CLASS-III"/>
    <property type="match status" value="1"/>
</dbReference>
<dbReference type="GO" id="GO:0030170">
    <property type="term" value="F:pyridoxal phosphate binding"/>
    <property type="evidence" value="ECO:0007669"/>
    <property type="project" value="InterPro"/>
</dbReference>
<keyword evidence="7" id="KW-0808">Transferase</keyword>
<evidence type="ECO:0000256" key="5">
    <source>
        <dbReference type="ARBA" id="ARBA00022898"/>
    </source>
</evidence>
<keyword evidence="3" id="KW-0028">Amino-acid biosynthesis</keyword>
<dbReference type="SUPFAM" id="SSF53383">
    <property type="entry name" value="PLP-dependent transferases"/>
    <property type="match status" value="1"/>
</dbReference>
<dbReference type="GO" id="GO:0006526">
    <property type="term" value="P:L-arginine biosynthetic process"/>
    <property type="evidence" value="ECO:0007669"/>
    <property type="project" value="UniProtKB-KW"/>
</dbReference>
<evidence type="ECO:0000256" key="2">
    <source>
        <dbReference type="ARBA" id="ARBA00008954"/>
    </source>
</evidence>
<dbReference type="PROSITE" id="PS00600">
    <property type="entry name" value="AA_TRANSFER_CLASS_3"/>
    <property type="match status" value="1"/>
</dbReference>
<comment type="cofactor">
    <cofactor evidence="1">
        <name>pyridoxal 5'-phosphate</name>
        <dbReference type="ChEBI" id="CHEBI:597326"/>
    </cofactor>
</comment>
<keyword evidence="4 7" id="KW-0032">Aminotransferase</keyword>
<keyword evidence="8" id="KW-1185">Reference proteome</keyword>
<sequence length="454" mass="48857">MTRQPNRTRMFHRDLRKSYPEAQEGQGAYILDTTGKQYLDASGGAAVSCLGHGHPKILEAVKAQLDRMAFAHTAFFTNSPAETLAETLSRKAPGGDWRVYFLSGGSEANETALKLARQIQRERGQDTRDHFLSRRFSYHGNTLGALSVSGSVGRRAAFEPILLPKVRHVEPCFAYRHQGEDETAKAYGERAAASLQTEVGALGDERAIAFIAETVVGATLGAVPPVPGYFKEIRRICDEHGMLMILDEVMSGMGRTGTLFACEQDGVVPDMISLAKGLGAGYQPIGAVLVREELADEIEHGSGSFLSGHTYIGHATACAGALAVQQVFEEDGLVARVADMGEKLQQALEARFADHPHIGDIRGRGLFRGVELVAAREHKTPFPATAGLAGRIKTHAMENGLICYPSQGTADGVNGDHVLIAPPFIITDDQVGELTDKLARSVDAAITEVEPVRS</sequence>
<dbReference type="Pfam" id="PF00202">
    <property type="entry name" value="Aminotran_3"/>
    <property type="match status" value="1"/>
</dbReference>
<dbReference type="Proteomes" id="UP000593594">
    <property type="component" value="Chromosome"/>
</dbReference>
<dbReference type="NCBIfam" id="NF005685">
    <property type="entry name" value="PRK07483.1"/>
    <property type="match status" value="1"/>
</dbReference>
<evidence type="ECO:0000256" key="4">
    <source>
        <dbReference type="ARBA" id="ARBA00022576"/>
    </source>
</evidence>
<protein>
    <submittedName>
        <fullName evidence="7">Aspartate aminotransferase family protein</fullName>
    </submittedName>
</protein>
<dbReference type="AlphaFoldDB" id="A0A7S8C5U6"/>
<dbReference type="InterPro" id="IPR005814">
    <property type="entry name" value="Aminotrans_3"/>
</dbReference>
<dbReference type="PANTHER" id="PTHR43094">
    <property type="entry name" value="AMINOTRANSFERASE"/>
    <property type="match status" value="1"/>
</dbReference>
<dbReference type="FunFam" id="3.40.640.10:FF:000004">
    <property type="entry name" value="Acetylornithine aminotransferase"/>
    <property type="match status" value="1"/>
</dbReference>
<evidence type="ECO:0000313" key="7">
    <source>
        <dbReference type="EMBL" id="QPC43912.1"/>
    </source>
</evidence>
<evidence type="ECO:0000256" key="3">
    <source>
        <dbReference type="ARBA" id="ARBA00022571"/>
    </source>
</evidence>
<evidence type="ECO:0000256" key="6">
    <source>
        <dbReference type="RuleBase" id="RU003560"/>
    </source>
</evidence>
<dbReference type="Gene3D" id="3.90.1150.10">
    <property type="entry name" value="Aspartate Aminotransferase, domain 1"/>
    <property type="match status" value="1"/>
</dbReference>
<proteinExistence type="inferred from homology"/>
<evidence type="ECO:0000256" key="1">
    <source>
        <dbReference type="ARBA" id="ARBA00001933"/>
    </source>
</evidence>
<evidence type="ECO:0000313" key="8">
    <source>
        <dbReference type="Proteomes" id="UP000593594"/>
    </source>
</evidence>
<comment type="similarity">
    <text evidence="2 6">Belongs to the class-III pyridoxal-phosphate-dependent aminotransferase family.</text>
</comment>
<dbReference type="Gene3D" id="3.40.640.10">
    <property type="entry name" value="Type I PLP-dependent aspartate aminotransferase-like (Major domain)"/>
    <property type="match status" value="1"/>
</dbReference>
<organism evidence="7 8">
    <name type="scientific">Kaustia mangrovi</name>
    <dbReference type="NCBI Taxonomy" id="2593653"/>
    <lineage>
        <taxon>Bacteria</taxon>
        <taxon>Pseudomonadati</taxon>
        <taxon>Pseudomonadota</taxon>
        <taxon>Alphaproteobacteria</taxon>
        <taxon>Hyphomicrobiales</taxon>
        <taxon>Parvibaculaceae</taxon>
        <taxon>Kaustia</taxon>
    </lineage>
</organism>
<accession>A0A7S8C5U6</accession>
<dbReference type="InterPro" id="IPR015422">
    <property type="entry name" value="PyrdxlP-dep_Trfase_small"/>
</dbReference>
<dbReference type="EMBL" id="CP058214">
    <property type="protein sequence ID" value="QPC43912.1"/>
    <property type="molecule type" value="Genomic_DNA"/>
</dbReference>
<keyword evidence="3" id="KW-0055">Arginine biosynthesis</keyword>
<name>A0A7S8C5U6_9HYPH</name>
<dbReference type="InterPro" id="IPR049704">
    <property type="entry name" value="Aminotrans_3_PPA_site"/>
</dbReference>
<dbReference type="InterPro" id="IPR015421">
    <property type="entry name" value="PyrdxlP-dep_Trfase_major"/>
</dbReference>
<reference evidence="7 8" key="1">
    <citation type="submission" date="2020-06" db="EMBL/GenBank/DDBJ databases">
        <title>Genome sequence of 2 isolates from Red Sea Mangroves.</title>
        <authorList>
            <person name="Sefrji F."/>
            <person name="Michoud G."/>
            <person name="Merlino G."/>
            <person name="Daffonchio D."/>
        </authorList>
    </citation>
    <scope>NUCLEOTIDE SEQUENCE [LARGE SCALE GENOMIC DNA]</scope>
    <source>
        <strain evidence="7 8">R1DC25</strain>
    </source>
</reference>
<dbReference type="RefSeq" id="WP_425491884.1">
    <property type="nucleotide sequence ID" value="NZ_CP058214.1"/>
</dbReference>
<gene>
    <name evidence="7" type="ORF">HW532_15175</name>
</gene>
<dbReference type="CDD" id="cd00610">
    <property type="entry name" value="OAT_like"/>
    <property type="match status" value="1"/>
</dbReference>
<dbReference type="GO" id="GO:0008483">
    <property type="term" value="F:transaminase activity"/>
    <property type="evidence" value="ECO:0007669"/>
    <property type="project" value="UniProtKB-KW"/>
</dbReference>
<dbReference type="GO" id="GO:0005829">
    <property type="term" value="C:cytosol"/>
    <property type="evidence" value="ECO:0007669"/>
    <property type="project" value="TreeGrafter"/>
</dbReference>
<dbReference type="InterPro" id="IPR015424">
    <property type="entry name" value="PyrdxlP-dep_Trfase"/>
</dbReference>